<gene>
    <name evidence="1" type="ORF">GCM10011335_07800</name>
</gene>
<keyword evidence="2" id="KW-1185">Reference proteome</keyword>
<evidence type="ECO:0000313" key="2">
    <source>
        <dbReference type="Proteomes" id="UP000613160"/>
    </source>
</evidence>
<reference evidence="1" key="2">
    <citation type="submission" date="2020-09" db="EMBL/GenBank/DDBJ databases">
        <authorList>
            <person name="Sun Q."/>
            <person name="Zhou Y."/>
        </authorList>
    </citation>
    <scope>NUCLEOTIDE SEQUENCE</scope>
    <source>
        <strain evidence="1">CGMCC 1.15493</strain>
    </source>
</reference>
<comment type="caution">
    <text evidence="1">The sequence shown here is derived from an EMBL/GenBank/DDBJ whole genome shotgun (WGS) entry which is preliminary data.</text>
</comment>
<proteinExistence type="predicted"/>
<reference evidence="1" key="1">
    <citation type="journal article" date="2014" name="Int. J. Syst. Evol. Microbiol.">
        <title>Complete genome sequence of Corynebacterium casei LMG S-19264T (=DSM 44701T), isolated from a smear-ripened cheese.</title>
        <authorList>
            <consortium name="US DOE Joint Genome Institute (JGI-PGF)"/>
            <person name="Walter F."/>
            <person name="Albersmeier A."/>
            <person name="Kalinowski J."/>
            <person name="Ruckert C."/>
        </authorList>
    </citation>
    <scope>NUCLEOTIDE SEQUENCE</scope>
    <source>
        <strain evidence="1">CGMCC 1.15493</strain>
    </source>
</reference>
<sequence length="58" mass="6227">MSSLSPRRSFRSSVSSFLRAVGGAQECARAAESGRMPSREALRAVGIDAEAWSRIGTR</sequence>
<dbReference type="AlphaFoldDB" id="A0A917D8A1"/>
<protein>
    <submittedName>
        <fullName evidence="1">Uncharacterized protein</fullName>
    </submittedName>
</protein>
<dbReference type="EMBL" id="BMJJ01000001">
    <property type="protein sequence ID" value="GGD07270.1"/>
    <property type="molecule type" value="Genomic_DNA"/>
</dbReference>
<organism evidence="1 2">
    <name type="scientific">Aureimonas glaciei</name>
    <dbReference type="NCBI Taxonomy" id="1776957"/>
    <lineage>
        <taxon>Bacteria</taxon>
        <taxon>Pseudomonadati</taxon>
        <taxon>Pseudomonadota</taxon>
        <taxon>Alphaproteobacteria</taxon>
        <taxon>Hyphomicrobiales</taxon>
        <taxon>Aurantimonadaceae</taxon>
        <taxon>Aureimonas</taxon>
    </lineage>
</organism>
<dbReference type="Proteomes" id="UP000613160">
    <property type="component" value="Unassembled WGS sequence"/>
</dbReference>
<evidence type="ECO:0000313" key="1">
    <source>
        <dbReference type="EMBL" id="GGD07270.1"/>
    </source>
</evidence>
<dbReference type="RefSeq" id="WP_188849214.1">
    <property type="nucleotide sequence ID" value="NZ_BMJJ01000001.1"/>
</dbReference>
<name>A0A917D8A1_9HYPH</name>
<accession>A0A917D8A1</accession>